<dbReference type="Proteomes" id="UP000655523">
    <property type="component" value="Unassembled WGS sequence"/>
</dbReference>
<accession>A0A972NTU7</accession>
<protein>
    <submittedName>
        <fullName evidence="1">Uncharacterized protein</fullName>
    </submittedName>
</protein>
<keyword evidence="2" id="KW-1185">Reference proteome</keyword>
<gene>
    <name evidence="1" type="ORF">GNZ13_35325</name>
</gene>
<name>A0A972NTU7_9BURK</name>
<organism evidence="1 2">
    <name type="scientific">Paraburkholderia elongata</name>
    <dbReference type="NCBI Taxonomy" id="2675747"/>
    <lineage>
        <taxon>Bacteria</taxon>
        <taxon>Pseudomonadati</taxon>
        <taxon>Pseudomonadota</taxon>
        <taxon>Betaproteobacteria</taxon>
        <taxon>Burkholderiales</taxon>
        <taxon>Burkholderiaceae</taxon>
        <taxon>Paraburkholderia</taxon>
    </lineage>
</organism>
<reference evidence="1 2" key="1">
    <citation type="submission" date="2019-11" db="EMBL/GenBank/DDBJ databases">
        <title>Metabolism of dissolved organic matter in forest soils.</title>
        <authorList>
            <person name="Cyle K.T."/>
            <person name="Wilhelm R.C."/>
            <person name="Martinez C.E."/>
        </authorList>
    </citation>
    <scope>NUCLEOTIDE SEQUENCE [LARGE SCALE GENOMIC DNA]</scope>
    <source>
        <strain evidence="1 2">5N</strain>
    </source>
</reference>
<dbReference type="RefSeq" id="WP_172173220.1">
    <property type="nucleotide sequence ID" value="NZ_WOEZ01000196.1"/>
</dbReference>
<comment type="caution">
    <text evidence="1">The sequence shown here is derived from an EMBL/GenBank/DDBJ whole genome shotgun (WGS) entry which is preliminary data.</text>
</comment>
<evidence type="ECO:0000313" key="2">
    <source>
        <dbReference type="Proteomes" id="UP000655523"/>
    </source>
</evidence>
<proteinExistence type="predicted"/>
<dbReference type="AlphaFoldDB" id="A0A972NTU7"/>
<dbReference type="EMBL" id="WOEZ01000196">
    <property type="protein sequence ID" value="NPT59688.1"/>
    <property type="molecule type" value="Genomic_DNA"/>
</dbReference>
<evidence type="ECO:0000313" key="1">
    <source>
        <dbReference type="EMBL" id="NPT59688.1"/>
    </source>
</evidence>
<sequence>MINDAIKHLHDALHPVHESSYVPPKEHRTAVDKRDLRALLDAVTTRSEAPKTINDIRADSEESQRFRAWRDRFKAENGRAPEAVDAWQYSILESQKVKA</sequence>